<keyword evidence="1" id="KW-0472">Membrane</keyword>
<dbReference type="Proteomes" id="UP000198988">
    <property type="component" value="Unassembled WGS sequence"/>
</dbReference>
<organism evidence="2 3">
    <name type="scientific">Bathymodiolus azoricus thioautotrophic gill symbiont</name>
    <dbReference type="NCBI Taxonomy" id="235205"/>
    <lineage>
        <taxon>Bacteria</taxon>
        <taxon>Pseudomonadati</taxon>
        <taxon>Pseudomonadota</taxon>
        <taxon>Gammaproteobacteria</taxon>
        <taxon>sulfur-oxidizing symbionts</taxon>
    </lineage>
</organism>
<protein>
    <submittedName>
        <fullName evidence="2">Uncharacterized protein</fullName>
    </submittedName>
</protein>
<evidence type="ECO:0000313" key="3">
    <source>
        <dbReference type="Proteomes" id="UP000198988"/>
    </source>
</evidence>
<keyword evidence="1" id="KW-1133">Transmembrane helix</keyword>
<feature type="transmembrane region" description="Helical" evidence="1">
    <location>
        <begin position="12"/>
        <end position="31"/>
    </location>
</feature>
<proteinExistence type="predicted"/>
<name>A0A1H6KVS9_9GAMM</name>
<evidence type="ECO:0000256" key="1">
    <source>
        <dbReference type="SAM" id="Phobius"/>
    </source>
</evidence>
<accession>A0A1H6KVS9</accession>
<gene>
    <name evidence="2" type="ORF">BAZSYMA_ACONTIG15578_2</name>
</gene>
<evidence type="ECO:0000313" key="2">
    <source>
        <dbReference type="EMBL" id="SEH79884.1"/>
    </source>
</evidence>
<keyword evidence="1" id="KW-0812">Transmembrane</keyword>
<sequence>MVGLSCLFSYNRHFPFLWIILGLTIMLKLLLVSSSRVFSVCSIHEL</sequence>
<reference evidence="3" key="1">
    <citation type="submission" date="2016-06" db="EMBL/GenBank/DDBJ databases">
        <authorList>
            <person name="Petersen J."/>
            <person name="Sayavedra L."/>
        </authorList>
    </citation>
    <scope>NUCLEOTIDE SEQUENCE [LARGE SCALE GENOMIC DNA]</scope>
    <source>
        <strain evidence="3">BazSymA</strain>
    </source>
</reference>
<dbReference type="EMBL" id="CDSC02000215">
    <property type="protein sequence ID" value="SEH79884.1"/>
    <property type="molecule type" value="Genomic_DNA"/>
</dbReference>
<dbReference type="AlphaFoldDB" id="A0A1H6KVS9"/>